<evidence type="ECO:0000256" key="4">
    <source>
        <dbReference type="ARBA" id="ARBA00022741"/>
    </source>
</evidence>
<evidence type="ECO:0000256" key="6">
    <source>
        <dbReference type="PROSITE-ProRule" id="PRU10141"/>
    </source>
</evidence>
<organism evidence="9 10">
    <name type="scientific">Nocardiopsis terrae</name>
    <dbReference type="NCBI Taxonomy" id="372655"/>
    <lineage>
        <taxon>Bacteria</taxon>
        <taxon>Bacillati</taxon>
        <taxon>Actinomycetota</taxon>
        <taxon>Actinomycetes</taxon>
        <taxon>Streptosporangiales</taxon>
        <taxon>Nocardiopsidaceae</taxon>
        <taxon>Nocardiopsis</taxon>
    </lineage>
</organism>
<sequence>MTPLEPADPRTVPPFDLRGRLGAGGMGVVYAALSPDDHWVAVKVIRPEFAADQDFRQRFTREVQLMSRIRARCIASVLAYDTSAEQPWFATAFLPGPTLNERVRSEGALPEAKARVLAAGMAEAIAAIHSAGIVHRDLKPSNVILAPDGPKVLDFGIAHALDGTQLTRTGGLMGSPGWMSPERFRGGAGPGADVFSWGALVAYAVTGQPPFGRGSAEEMMFRLLSEEPDLSGVPEDLRELVARSLAKDPGDRPSAAELVRSLAGEADAGTAPASPDEMATMVNTLIARDWTGASVSPASSTSPAPQPSPGSHTPSPGAAPDRPHTAVPSGPHSPPRPGPQAPPPPQDSPHPHGPPPGSPPPNSHVPSAPLPDSSSPDSHTPSTPLPNSAKSGTSRLLLGLVAAAVTLLLIGGVTGWLLLRDGEEGQAADGGEGAEVLEGAAEDQSEPFVFATSDRIKSLDPALATDSATFRYSRQVFETLLRHDPADGQITGGLAEDWEHSDDGTEWTFHLREGVRFHDGEELDAAAVCANFDRWYNLTGIYQQSRYTYHWQSVFGGFAENINADLPESNYVLCEAADDLTAVITVDEYRPALPGGFTLASFGIMSPSSVAEVADESLMGPLADYSSNPEIMAGSGPFRITEWDHIQKVVTLERFGDHRDSSPGIDTVVMRSIGNEADRRQSLESGEIHGYELTNPKDRAPLVQAGFQVPSRDPYDLLYLGYQQEAHEALKVPEVREALARAVDRQRIVNAVMPYGSEVATQFVPRAVNGWSPDVRAIEHSPEAAQEMLADAGHGDLTLEFCYPDDITRPYMSAPEEIQGLITRDLEAVGVTVEPVAQRWNDYVESVQAGECELYLHGWTGDYNDTHNFIGPYFSGYTPMFGFEDEDLFGAMAEAAALPEAGARTAAHEDLNEQIMEVLPGLPIASSPSVVVFSGNVQTPTTGSLPGHEDLSEVFWK</sequence>
<evidence type="ECO:0000256" key="7">
    <source>
        <dbReference type="SAM" id="MobiDB-lite"/>
    </source>
</evidence>
<dbReference type="PANTHER" id="PTHR30290">
    <property type="entry name" value="PERIPLASMIC BINDING COMPONENT OF ABC TRANSPORTER"/>
    <property type="match status" value="1"/>
</dbReference>
<dbReference type="InterPro" id="IPR017441">
    <property type="entry name" value="Protein_kinase_ATP_BS"/>
</dbReference>
<dbReference type="Gene3D" id="3.40.190.10">
    <property type="entry name" value="Periplasmic binding protein-like II"/>
    <property type="match status" value="1"/>
</dbReference>
<comment type="similarity">
    <text evidence="1">Belongs to the bacterial solute-binding protein 5 family.</text>
</comment>
<feature type="binding site" evidence="6">
    <location>
        <position position="43"/>
    </location>
    <ligand>
        <name>ATP</name>
        <dbReference type="ChEBI" id="CHEBI:30616"/>
    </ligand>
</feature>
<evidence type="ECO:0000256" key="2">
    <source>
        <dbReference type="ARBA" id="ARBA00022448"/>
    </source>
</evidence>
<dbReference type="SMART" id="SM00220">
    <property type="entry name" value="S_TKc"/>
    <property type="match status" value="1"/>
</dbReference>
<feature type="compositionally biased region" description="Low complexity" evidence="7">
    <location>
        <begin position="293"/>
        <end position="303"/>
    </location>
</feature>
<dbReference type="Gene3D" id="3.90.76.10">
    <property type="entry name" value="Dipeptide-binding Protein, Domain 1"/>
    <property type="match status" value="1"/>
</dbReference>
<dbReference type="EMBL" id="JADBDY010000001">
    <property type="protein sequence ID" value="MBE1459544.1"/>
    <property type="molecule type" value="Genomic_DNA"/>
</dbReference>
<evidence type="ECO:0000313" key="10">
    <source>
        <dbReference type="Proteomes" id="UP000598217"/>
    </source>
</evidence>
<feature type="compositionally biased region" description="Low complexity" evidence="7">
    <location>
        <begin position="364"/>
        <end position="386"/>
    </location>
</feature>
<evidence type="ECO:0000259" key="8">
    <source>
        <dbReference type="PROSITE" id="PS50011"/>
    </source>
</evidence>
<dbReference type="InterPro" id="IPR011009">
    <property type="entry name" value="Kinase-like_dom_sf"/>
</dbReference>
<feature type="domain" description="Protein kinase" evidence="8">
    <location>
        <begin position="15"/>
        <end position="270"/>
    </location>
</feature>
<gene>
    <name evidence="9" type="ORF">H4W79_003758</name>
</gene>
<keyword evidence="3" id="KW-0732">Signal</keyword>
<feature type="compositionally biased region" description="Pro residues" evidence="7">
    <location>
        <begin position="331"/>
        <end position="363"/>
    </location>
</feature>
<dbReference type="SUPFAM" id="SSF56112">
    <property type="entry name" value="Protein kinase-like (PK-like)"/>
    <property type="match status" value="1"/>
</dbReference>
<keyword evidence="2" id="KW-0813">Transport</keyword>
<evidence type="ECO:0000256" key="1">
    <source>
        <dbReference type="ARBA" id="ARBA00005695"/>
    </source>
</evidence>
<dbReference type="Pfam" id="PF00069">
    <property type="entry name" value="Pkinase"/>
    <property type="match status" value="1"/>
</dbReference>
<dbReference type="InterPro" id="IPR039424">
    <property type="entry name" value="SBP_5"/>
</dbReference>
<dbReference type="Gene3D" id="1.10.510.10">
    <property type="entry name" value="Transferase(Phosphotransferase) domain 1"/>
    <property type="match status" value="1"/>
</dbReference>
<dbReference type="InterPro" id="IPR000719">
    <property type="entry name" value="Prot_kinase_dom"/>
</dbReference>
<dbReference type="Pfam" id="PF00496">
    <property type="entry name" value="SBP_bac_5"/>
    <property type="match status" value="1"/>
</dbReference>
<evidence type="ECO:0000256" key="5">
    <source>
        <dbReference type="ARBA" id="ARBA00022840"/>
    </source>
</evidence>
<evidence type="ECO:0000256" key="3">
    <source>
        <dbReference type="ARBA" id="ARBA00022729"/>
    </source>
</evidence>
<dbReference type="Proteomes" id="UP000598217">
    <property type="component" value="Unassembled WGS sequence"/>
</dbReference>
<keyword evidence="4 6" id="KW-0547">Nucleotide-binding</keyword>
<protein>
    <submittedName>
        <fullName evidence="9">ABC-type transport system substrate-binding protein</fullName>
    </submittedName>
</protein>
<dbReference type="InterPro" id="IPR000914">
    <property type="entry name" value="SBP_5_dom"/>
</dbReference>
<dbReference type="InterPro" id="IPR008271">
    <property type="entry name" value="Ser/Thr_kinase_AS"/>
</dbReference>
<dbReference type="Gene3D" id="3.10.105.10">
    <property type="entry name" value="Dipeptide-binding Protein, Domain 3"/>
    <property type="match status" value="1"/>
</dbReference>
<keyword evidence="5 6" id="KW-0067">ATP-binding</keyword>
<name>A0ABR9HKM0_9ACTN</name>
<dbReference type="CDD" id="cd14014">
    <property type="entry name" value="STKc_PknB_like"/>
    <property type="match status" value="1"/>
</dbReference>
<dbReference type="SUPFAM" id="SSF53850">
    <property type="entry name" value="Periplasmic binding protein-like II"/>
    <property type="match status" value="1"/>
</dbReference>
<dbReference type="PROSITE" id="PS50011">
    <property type="entry name" value="PROTEIN_KINASE_DOM"/>
    <property type="match status" value="1"/>
</dbReference>
<dbReference type="PROSITE" id="PS00107">
    <property type="entry name" value="PROTEIN_KINASE_ATP"/>
    <property type="match status" value="1"/>
</dbReference>
<keyword evidence="10" id="KW-1185">Reference proteome</keyword>
<accession>A0ABR9HKM0</accession>
<evidence type="ECO:0000313" key="9">
    <source>
        <dbReference type="EMBL" id="MBE1459544.1"/>
    </source>
</evidence>
<dbReference type="PANTHER" id="PTHR30290:SF9">
    <property type="entry name" value="OLIGOPEPTIDE-BINDING PROTEIN APPA"/>
    <property type="match status" value="1"/>
</dbReference>
<comment type="caution">
    <text evidence="9">The sequence shown here is derived from an EMBL/GenBank/DDBJ whole genome shotgun (WGS) entry which is preliminary data.</text>
</comment>
<dbReference type="PROSITE" id="PS00108">
    <property type="entry name" value="PROTEIN_KINASE_ST"/>
    <property type="match status" value="1"/>
</dbReference>
<dbReference type="Gene3D" id="3.30.200.20">
    <property type="entry name" value="Phosphorylase Kinase, domain 1"/>
    <property type="match status" value="1"/>
</dbReference>
<proteinExistence type="inferred from homology"/>
<reference evidence="9 10" key="1">
    <citation type="submission" date="2020-10" db="EMBL/GenBank/DDBJ databases">
        <title>Sequencing the genomes of 1000 actinobacteria strains.</title>
        <authorList>
            <person name="Klenk H.-P."/>
        </authorList>
    </citation>
    <scope>NUCLEOTIDE SEQUENCE [LARGE SCALE GENOMIC DNA]</scope>
    <source>
        <strain evidence="9 10">DSM 45157</strain>
    </source>
</reference>
<feature type="region of interest" description="Disordered" evidence="7">
    <location>
        <begin position="293"/>
        <end position="389"/>
    </location>
</feature>
<dbReference type="RefSeq" id="WP_191275041.1">
    <property type="nucleotide sequence ID" value="NZ_BMXJ01000008.1"/>
</dbReference>